<evidence type="ECO:0000313" key="2">
    <source>
        <dbReference type="Proteomes" id="UP000300142"/>
    </source>
</evidence>
<dbReference type="InterPro" id="IPR008203">
    <property type="entry name" value="AF2212-like"/>
</dbReference>
<comment type="caution">
    <text evidence="1">The sequence shown here is derived from an EMBL/GenBank/DDBJ whole genome shotgun (WGS) entry which is preliminary data.</text>
</comment>
<proteinExistence type="predicted"/>
<dbReference type="AlphaFoldDB" id="A0A480A3D5"/>
<gene>
    <name evidence="1" type="ORF">SR1949_34400</name>
</gene>
<evidence type="ECO:0008006" key="3">
    <source>
        <dbReference type="Google" id="ProtNLM"/>
    </source>
</evidence>
<reference evidence="2" key="1">
    <citation type="submission" date="2019-02" db="EMBL/GenBank/DDBJ databases">
        <title>Draft genome sequence of Sphaerospermopsis reniformis NIES-1949.</title>
        <authorList>
            <person name="Yamaguchi H."/>
            <person name="Suzuki S."/>
            <person name="Kawachi M."/>
        </authorList>
    </citation>
    <scope>NUCLEOTIDE SEQUENCE [LARGE SCALE GENOMIC DNA]</scope>
    <source>
        <strain evidence="2">NIES-1949</strain>
    </source>
</reference>
<protein>
    <recommendedName>
        <fullName evidence="3">DUF104 domain-containing protein</fullName>
    </recommendedName>
</protein>
<dbReference type="Proteomes" id="UP000300142">
    <property type="component" value="Unassembled WGS sequence"/>
</dbReference>
<dbReference type="RefSeq" id="WP_137668249.1">
    <property type="nucleotide sequence ID" value="NZ_BJCE01000133.1"/>
</dbReference>
<organism evidence="1 2">
    <name type="scientific">Sphaerospermopsis reniformis</name>
    <dbReference type="NCBI Taxonomy" id="531300"/>
    <lineage>
        <taxon>Bacteria</taxon>
        <taxon>Bacillati</taxon>
        <taxon>Cyanobacteriota</taxon>
        <taxon>Cyanophyceae</taxon>
        <taxon>Nostocales</taxon>
        <taxon>Aphanizomenonaceae</taxon>
        <taxon>Sphaerospermopsis</taxon>
    </lineage>
</organism>
<keyword evidence="2" id="KW-1185">Reference proteome</keyword>
<accession>A0A480A3D5</accession>
<evidence type="ECO:0000313" key="1">
    <source>
        <dbReference type="EMBL" id="GCL38326.1"/>
    </source>
</evidence>
<sequence>MQQTLKAIYRNGTFILQTACNLPEDVEVELVVQSPQVIPPKITDINERRNFLKSLVERMQKNPIPPTAPQFTRDMLHERR</sequence>
<dbReference type="SUPFAM" id="SSF141694">
    <property type="entry name" value="AF2212/PG0164-like"/>
    <property type="match status" value="1"/>
</dbReference>
<name>A0A480A3D5_9CYAN</name>
<dbReference type="Pfam" id="PF01954">
    <property type="entry name" value="AF2212-like"/>
    <property type="match status" value="1"/>
</dbReference>
<dbReference type="EMBL" id="BJCE01000133">
    <property type="protein sequence ID" value="GCL38326.1"/>
    <property type="molecule type" value="Genomic_DNA"/>
</dbReference>